<keyword evidence="14" id="KW-0813">Transport</keyword>
<dbReference type="Proteomes" id="UP000070168">
    <property type="component" value="Unassembled WGS sequence"/>
</dbReference>
<dbReference type="InterPro" id="IPR005804">
    <property type="entry name" value="FA_desaturase_dom"/>
</dbReference>
<keyword evidence="13 14" id="KW-0275">Fatty acid biosynthesis</keyword>
<evidence type="ECO:0000256" key="2">
    <source>
        <dbReference type="ARBA" id="ARBA00009295"/>
    </source>
</evidence>
<comment type="cofactor">
    <cofactor evidence="14">
        <name>Fe(2+)</name>
        <dbReference type="ChEBI" id="CHEBI:29033"/>
    </cofactor>
    <text evidence="14">Expected to bind 2 Fe(2+) ions per subunit.</text>
</comment>
<sequence>MASNSYSARVEKPVNMPSLLYYYENLHWFHLTAHIVIPAVPILCCPFVSLSLNTALLGFVLYWIGSVSLTTGYHRLWTHRSYDACVALRVFLAIIGAAQLQRSILWWARHHRAHHWYLDTDKDPYDSRKGFFFTHMGWLIGHTPKEWGVVRISDLKEDPVVVWQHRYYEIIAPLCCFGLPTMIAHYGWNDWQGGLVYAGFFRVLLNQQVTYLVNSLNHSKWAGAQPYSDKNSAVNNLFTGIFASGEGYHNFHHTFPADFRNGVQWYEFDISNYLIRIWCQLGLAKNPVMVSKFEIERARQRQRRENRVDGAAENVEADHQPLSQLPRMQWAEFLRQANTGRCLVCIDGVIHDISGFMGEHPGGRDLLHEVLANDGTAAFYNGFHAHSAHARRILATMRIATLEGAQVSNWM</sequence>
<dbReference type="PIRSF" id="PIRSF000345">
    <property type="entry name" value="OLE1"/>
    <property type="match status" value="1"/>
</dbReference>
<reference evidence="17 18" key="1">
    <citation type="journal article" date="2016" name="BMC Genomics">
        <title>Genome sequencing and secondary metabolism of the postharvest pathogen Penicillium griseofulvum.</title>
        <authorList>
            <person name="Banani H."/>
            <person name="Marcet-Houben M."/>
            <person name="Ballester A.R."/>
            <person name="Abbruscato P."/>
            <person name="Gonzalez-Candelas L."/>
            <person name="Gabaldon T."/>
            <person name="Spadaro D."/>
        </authorList>
    </citation>
    <scope>NUCLEOTIDE SEQUENCE [LARGE SCALE GENOMIC DNA]</scope>
    <source>
        <strain evidence="17 18">PG3</strain>
    </source>
</reference>
<dbReference type="GO" id="GO:0006636">
    <property type="term" value="P:unsaturated fatty acid biosynthetic process"/>
    <property type="evidence" value="ECO:0007669"/>
    <property type="project" value="UniProtKB-UniRule"/>
</dbReference>
<dbReference type="SUPFAM" id="SSF55856">
    <property type="entry name" value="Cytochrome b5-like heme/steroid binding domain"/>
    <property type="match status" value="1"/>
</dbReference>
<name>A0A135LMP9_PENPA</name>
<evidence type="ECO:0000256" key="3">
    <source>
        <dbReference type="ARBA" id="ARBA00022516"/>
    </source>
</evidence>
<dbReference type="GO" id="GO:0004768">
    <property type="term" value="F:stearoyl-CoA 9-desaturase activity"/>
    <property type="evidence" value="ECO:0007669"/>
    <property type="project" value="UniProtKB-UniRule"/>
</dbReference>
<dbReference type="PROSITE" id="PS00191">
    <property type="entry name" value="CYTOCHROME_B5_1"/>
    <property type="match status" value="1"/>
</dbReference>
<dbReference type="PRINTS" id="PR00075">
    <property type="entry name" value="FACDDSATRASE"/>
</dbReference>
<evidence type="ECO:0000256" key="14">
    <source>
        <dbReference type="PIRNR" id="PIRNR000345"/>
    </source>
</evidence>
<comment type="subcellular location">
    <subcellularLocation>
        <location evidence="1">Membrane</location>
        <topology evidence="1">Multi-pass membrane protein</topology>
    </subcellularLocation>
</comment>
<dbReference type="STRING" id="5078.A0A135LMP9"/>
<dbReference type="GeneID" id="63709219"/>
<evidence type="ECO:0000259" key="16">
    <source>
        <dbReference type="PROSITE" id="PS50255"/>
    </source>
</evidence>
<keyword evidence="14" id="KW-0249">Electron transport</keyword>
<dbReference type="GO" id="GO:0005506">
    <property type="term" value="F:iron ion binding"/>
    <property type="evidence" value="ECO:0007669"/>
    <property type="project" value="TreeGrafter"/>
</dbReference>
<proteinExistence type="inferred from homology"/>
<evidence type="ECO:0000256" key="4">
    <source>
        <dbReference type="ARBA" id="ARBA00022617"/>
    </source>
</evidence>
<dbReference type="InterPro" id="IPR001199">
    <property type="entry name" value="Cyt_B5-like_heme/steroid-bd"/>
</dbReference>
<feature type="transmembrane region" description="Helical" evidence="15">
    <location>
        <begin position="28"/>
        <end position="48"/>
    </location>
</feature>
<dbReference type="OMA" id="CHRSYRA"/>
<evidence type="ECO:0000256" key="11">
    <source>
        <dbReference type="ARBA" id="ARBA00023098"/>
    </source>
</evidence>
<keyword evidence="8 15" id="KW-1133">Transmembrane helix</keyword>
<dbReference type="Pfam" id="PF00487">
    <property type="entry name" value="FA_desaturase"/>
    <property type="match status" value="1"/>
</dbReference>
<dbReference type="PROSITE" id="PS50255">
    <property type="entry name" value="CYTOCHROME_B5_2"/>
    <property type="match status" value="1"/>
</dbReference>
<dbReference type="RefSeq" id="XP_040648774.1">
    <property type="nucleotide sequence ID" value="XM_040793919.1"/>
</dbReference>
<dbReference type="GO" id="GO:0020037">
    <property type="term" value="F:heme binding"/>
    <property type="evidence" value="ECO:0007669"/>
    <property type="project" value="InterPro"/>
</dbReference>
<dbReference type="InterPro" id="IPR009160">
    <property type="entry name" value="Acyl-CoA_deSatase_haem/ster-bd"/>
</dbReference>
<protein>
    <recommendedName>
        <fullName evidence="14">Acyl-CoA desaturase</fullName>
        <ecNumber evidence="14">1.14.19.1</ecNumber>
    </recommendedName>
</protein>
<evidence type="ECO:0000256" key="13">
    <source>
        <dbReference type="ARBA" id="ARBA00023160"/>
    </source>
</evidence>
<dbReference type="CDD" id="cd03505">
    <property type="entry name" value="Delta9-FADS-like"/>
    <property type="match status" value="1"/>
</dbReference>
<accession>A0A135LMP9</accession>
<evidence type="ECO:0000256" key="10">
    <source>
        <dbReference type="ARBA" id="ARBA00023004"/>
    </source>
</evidence>
<feature type="domain" description="Cytochrome b5 heme-binding" evidence="16">
    <location>
        <begin position="325"/>
        <end position="403"/>
    </location>
</feature>
<keyword evidence="10 14" id="KW-0408">Iron</keyword>
<keyword evidence="9 14" id="KW-0560">Oxidoreductase</keyword>
<evidence type="ECO:0000256" key="6">
    <source>
        <dbReference type="ARBA" id="ARBA00022723"/>
    </source>
</evidence>
<keyword evidence="5 15" id="KW-0812">Transmembrane</keyword>
<feature type="transmembrane region" description="Helical" evidence="15">
    <location>
        <begin position="55"/>
        <end position="74"/>
    </location>
</feature>
<comment type="similarity">
    <text evidence="2 14">Belongs to the fatty acid desaturase type 1 family.</text>
</comment>
<evidence type="ECO:0000256" key="7">
    <source>
        <dbReference type="ARBA" id="ARBA00022832"/>
    </source>
</evidence>
<keyword evidence="12 15" id="KW-0472">Membrane</keyword>
<dbReference type="OrthoDB" id="10260134at2759"/>
<gene>
    <name evidence="17" type="ORF">PGRI_062050</name>
</gene>
<evidence type="ECO:0000256" key="9">
    <source>
        <dbReference type="ARBA" id="ARBA00023002"/>
    </source>
</evidence>
<evidence type="ECO:0000256" key="15">
    <source>
        <dbReference type="SAM" id="Phobius"/>
    </source>
</evidence>
<dbReference type="SMART" id="SM01117">
    <property type="entry name" value="Cyt-b5"/>
    <property type="match status" value="1"/>
</dbReference>
<dbReference type="GO" id="GO:0005789">
    <property type="term" value="C:endoplasmic reticulum membrane"/>
    <property type="evidence" value="ECO:0007669"/>
    <property type="project" value="TreeGrafter"/>
</dbReference>
<comment type="caution">
    <text evidence="17">The sequence shown here is derived from an EMBL/GenBank/DDBJ whole genome shotgun (WGS) entry which is preliminary data.</text>
</comment>
<dbReference type="EMBL" id="LHQR01000048">
    <property type="protein sequence ID" value="KXG50238.1"/>
    <property type="molecule type" value="Genomic_DNA"/>
</dbReference>
<evidence type="ECO:0000256" key="8">
    <source>
        <dbReference type="ARBA" id="ARBA00022989"/>
    </source>
</evidence>
<keyword evidence="3 14" id="KW-0444">Lipid biosynthesis</keyword>
<dbReference type="EC" id="1.14.19.1" evidence="14"/>
<dbReference type="AlphaFoldDB" id="A0A135LMP9"/>
<dbReference type="Pfam" id="PF00173">
    <property type="entry name" value="Cyt-b5"/>
    <property type="match status" value="1"/>
</dbReference>
<evidence type="ECO:0000256" key="5">
    <source>
        <dbReference type="ARBA" id="ARBA00022692"/>
    </source>
</evidence>
<keyword evidence="11 14" id="KW-0443">Lipid metabolism</keyword>
<dbReference type="InterPro" id="IPR015876">
    <property type="entry name" value="Acyl-CoA_DS"/>
</dbReference>
<organism evidence="17 18">
    <name type="scientific">Penicillium patulum</name>
    <name type="common">Penicillium griseofulvum</name>
    <dbReference type="NCBI Taxonomy" id="5078"/>
    <lineage>
        <taxon>Eukaryota</taxon>
        <taxon>Fungi</taxon>
        <taxon>Dikarya</taxon>
        <taxon>Ascomycota</taxon>
        <taxon>Pezizomycotina</taxon>
        <taxon>Eurotiomycetes</taxon>
        <taxon>Eurotiomycetidae</taxon>
        <taxon>Eurotiales</taxon>
        <taxon>Aspergillaceae</taxon>
        <taxon>Penicillium</taxon>
    </lineage>
</organism>
<dbReference type="Gene3D" id="3.10.120.10">
    <property type="entry name" value="Cytochrome b5-like heme/steroid binding domain"/>
    <property type="match status" value="1"/>
</dbReference>
<evidence type="ECO:0000313" key="17">
    <source>
        <dbReference type="EMBL" id="KXG50238.1"/>
    </source>
</evidence>
<keyword evidence="4 14" id="KW-0349">Heme</keyword>
<comment type="catalytic activity">
    <reaction evidence="14">
        <text>octadecanoyl-CoA + 2 Fe(II)-[cytochrome b5] + O2 + 2 H(+) = (9Z)-octadecenoyl-CoA + 2 Fe(III)-[cytochrome b5] + 2 H2O</text>
        <dbReference type="Rhea" id="RHEA:19721"/>
        <dbReference type="Rhea" id="RHEA-COMP:10438"/>
        <dbReference type="Rhea" id="RHEA-COMP:10439"/>
        <dbReference type="ChEBI" id="CHEBI:15377"/>
        <dbReference type="ChEBI" id="CHEBI:15378"/>
        <dbReference type="ChEBI" id="CHEBI:15379"/>
        <dbReference type="ChEBI" id="CHEBI:29033"/>
        <dbReference type="ChEBI" id="CHEBI:29034"/>
        <dbReference type="ChEBI" id="CHEBI:57387"/>
        <dbReference type="ChEBI" id="CHEBI:57394"/>
        <dbReference type="EC" id="1.14.19.1"/>
    </reaction>
</comment>
<evidence type="ECO:0000256" key="1">
    <source>
        <dbReference type="ARBA" id="ARBA00004141"/>
    </source>
</evidence>
<keyword evidence="18" id="KW-1185">Reference proteome</keyword>
<evidence type="ECO:0000313" key="18">
    <source>
        <dbReference type="Proteomes" id="UP000070168"/>
    </source>
</evidence>
<dbReference type="InterPro" id="IPR036400">
    <property type="entry name" value="Cyt_B5-like_heme/steroid_sf"/>
</dbReference>
<evidence type="ECO:0000256" key="12">
    <source>
        <dbReference type="ARBA" id="ARBA00023136"/>
    </source>
</evidence>
<dbReference type="PANTHER" id="PTHR11351">
    <property type="entry name" value="ACYL-COA DESATURASE"/>
    <property type="match status" value="1"/>
</dbReference>
<keyword evidence="6 14" id="KW-0479">Metal-binding</keyword>
<dbReference type="PANTHER" id="PTHR11351:SF31">
    <property type="entry name" value="DESATURASE 1, ISOFORM A-RELATED"/>
    <property type="match status" value="1"/>
</dbReference>
<comment type="function">
    <text evidence="14">Stearoyl-CoA desaturase that utilizes O(2) and electrons from reduced cytochrome b5 to introduce the first double bond into saturated fatty acyl-CoA substrates.</text>
</comment>
<dbReference type="InterPro" id="IPR018506">
    <property type="entry name" value="Cyt_B5_heme-BS"/>
</dbReference>
<keyword evidence="7 14" id="KW-0276">Fatty acid metabolism</keyword>